<feature type="non-terminal residue" evidence="1">
    <location>
        <position position="62"/>
    </location>
</feature>
<dbReference type="EMBL" id="RCHU02000010">
    <property type="protein sequence ID" value="KAL3579095.1"/>
    <property type="molecule type" value="Genomic_DNA"/>
</dbReference>
<accession>A0ACC4BKH6</accession>
<proteinExistence type="predicted"/>
<organism evidence="1 2">
    <name type="scientific">Populus alba</name>
    <name type="common">White poplar</name>
    <dbReference type="NCBI Taxonomy" id="43335"/>
    <lineage>
        <taxon>Eukaryota</taxon>
        <taxon>Viridiplantae</taxon>
        <taxon>Streptophyta</taxon>
        <taxon>Embryophyta</taxon>
        <taxon>Tracheophyta</taxon>
        <taxon>Spermatophyta</taxon>
        <taxon>Magnoliopsida</taxon>
        <taxon>eudicotyledons</taxon>
        <taxon>Gunneridae</taxon>
        <taxon>Pentapetalae</taxon>
        <taxon>rosids</taxon>
        <taxon>fabids</taxon>
        <taxon>Malpighiales</taxon>
        <taxon>Salicaceae</taxon>
        <taxon>Saliceae</taxon>
        <taxon>Populus</taxon>
    </lineage>
</organism>
<reference evidence="1 2" key="1">
    <citation type="journal article" date="2024" name="Plant Biotechnol. J.">
        <title>Genome and CRISPR/Cas9 system of a widespread forest tree (Populus alba) in the world.</title>
        <authorList>
            <person name="Liu Y.J."/>
            <person name="Jiang P.F."/>
            <person name="Han X.M."/>
            <person name="Li X.Y."/>
            <person name="Wang H.M."/>
            <person name="Wang Y.J."/>
            <person name="Wang X.X."/>
            <person name="Zeng Q.Y."/>
        </authorList>
    </citation>
    <scope>NUCLEOTIDE SEQUENCE [LARGE SCALE GENOMIC DNA]</scope>
    <source>
        <strain evidence="2">cv. PAL-ZL1</strain>
    </source>
</reference>
<gene>
    <name evidence="1" type="ORF">D5086_020599</name>
</gene>
<protein>
    <submittedName>
        <fullName evidence="1">Uncharacterized protein</fullName>
    </submittedName>
</protein>
<comment type="caution">
    <text evidence="1">The sequence shown here is derived from an EMBL/GenBank/DDBJ whole genome shotgun (WGS) entry which is preliminary data.</text>
</comment>
<keyword evidence="2" id="KW-1185">Reference proteome</keyword>
<dbReference type="Proteomes" id="UP000309997">
    <property type="component" value="Unassembled WGS sequence"/>
</dbReference>
<evidence type="ECO:0000313" key="1">
    <source>
        <dbReference type="EMBL" id="KAL3579095.1"/>
    </source>
</evidence>
<sequence>MVKMNGHANGSRGDKLRILLDDDMNGVTITDAGVYIVYMGDRPKSDISVSALHISMLQNVVG</sequence>
<name>A0ACC4BKH6_POPAL</name>
<evidence type="ECO:0000313" key="2">
    <source>
        <dbReference type="Proteomes" id="UP000309997"/>
    </source>
</evidence>